<dbReference type="AlphaFoldDB" id="A0AA36CZX3"/>
<dbReference type="InterPro" id="IPR027417">
    <property type="entry name" value="P-loop_NTPase"/>
</dbReference>
<dbReference type="Gene3D" id="3.40.50.300">
    <property type="entry name" value="P-loop containing nucleotide triphosphate hydrolases"/>
    <property type="match status" value="2"/>
</dbReference>
<protein>
    <recommendedName>
        <fullName evidence="3">Sulfotransferase domain-containing protein</fullName>
    </recommendedName>
</protein>
<dbReference type="PANTHER" id="PTHR11783">
    <property type="entry name" value="SULFOTRANSFERASE SULT"/>
    <property type="match status" value="1"/>
</dbReference>
<sequence length="611" mass="71501">MPPLQIDFEKEAKGPRLVYFKEISRNHFEYQFAGLPLQRKIDGFDFEPIQPDGFGFDVEDFRNAKHLFVRDDDVFVLTYPKSGTTWIQNIVYQILHGKTAEIQYMASPMLEFFGPKYVDELESPRIIKSHLRPEMLPNLSDAKFIFAARNPKDLCVSYYHHFKNMKAYECKDMEFDDFFEFFMDGTTSYGDYFEYLKRFFPLLSNANWYTVLYEELLAEPRKHIEKMAKHLGVELNSTRLDEILKATSFSEMKTAASKFFPDEVFRNNEKDTDSPVNTHFRQGKSGDWRNWLTKSQSERMDQKCARALAGTISKGHVEYQFDGLPLLRKINGLTFEPLQPAGFDVEDLKNSKHLKVRNDDVFVLTYPKSGTTWIQNIVYQILHGQESDALYRASPMLEFLGPKYVDGLESPRIIKSHLGLDMLPNLDSARVIFVARNPKDVCVSYYHHYKNLKAYKCKDIQFDDFFELFIDGTASYGDYFEHLKDYLPHLGNSNFYAVLYEELLEDPRKQIAGIAELLGKPLDAPRVAEIAASSNFHRMQKTARKFFRDGAFRDDDKEDHAPVNKHFRNGRSEDWRNYFTQSQSDRIDAKFSQVLEGTVAENWWHEEMKWK</sequence>
<evidence type="ECO:0000259" key="3">
    <source>
        <dbReference type="Pfam" id="PF00685"/>
    </source>
</evidence>
<evidence type="ECO:0000256" key="2">
    <source>
        <dbReference type="ARBA" id="ARBA00022679"/>
    </source>
</evidence>
<feature type="domain" description="Sulfotransferase" evidence="3">
    <location>
        <begin position="71"/>
        <end position="311"/>
    </location>
</feature>
<proteinExistence type="inferred from homology"/>
<evidence type="ECO:0000313" key="5">
    <source>
        <dbReference type="Proteomes" id="UP001177023"/>
    </source>
</evidence>
<dbReference type="EMBL" id="CATQJA010002647">
    <property type="protein sequence ID" value="CAJ0576957.1"/>
    <property type="molecule type" value="Genomic_DNA"/>
</dbReference>
<evidence type="ECO:0000256" key="1">
    <source>
        <dbReference type="ARBA" id="ARBA00005771"/>
    </source>
</evidence>
<dbReference type="Proteomes" id="UP001177023">
    <property type="component" value="Unassembled WGS sequence"/>
</dbReference>
<organism evidence="4 5">
    <name type="scientific">Mesorhabditis spiculigera</name>
    <dbReference type="NCBI Taxonomy" id="96644"/>
    <lineage>
        <taxon>Eukaryota</taxon>
        <taxon>Metazoa</taxon>
        <taxon>Ecdysozoa</taxon>
        <taxon>Nematoda</taxon>
        <taxon>Chromadorea</taxon>
        <taxon>Rhabditida</taxon>
        <taxon>Rhabditina</taxon>
        <taxon>Rhabditomorpha</taxon>
        <taxon>Rhabditoidea</taxon>
        <taxon>Rhabditidae</taxon>
        <taxon>Mesorhabditinae</taxon>
        <taxon>Mesorhabditis</taxon>
    </lineage>
</organism>
<keyword evidence="2" id="KW-0808">Transferase</keyword>
<evidence type="ECO:0000313" key="4">
    <source>
        <dbReference type="EMBL" id="CAJ0576957.1"/>
    </source>
</evidence>
<comment type="caution">
    <text evidence="4">The sequence shown here is derived from an EMBL/GenBank/DDBJ whole genome shotgun (WGS) entry which is preliminary data.</text>
</comment>
<dbReference type="SUPFAM" id="SSF52540">
    <property type="entry name" value="P-loop containing nucleoside triphosphate hydrolases"/>
    <property type="match status" value="2"/>
</dbReference>
<dbReference type="InterPro" id="IPR000863">
    <property type="entry name" value="Sulfotransferase_dom"/>
</dbReference>
<comment type="similarity">
    <text evidence="1">Belongs to the sulfotransferase 1 family.</text>
</comment>
<gene>
    <name evidence="4" type="ORF">MSPICULIGERA_LOCUS15238</name>
</gene>
<keyword evidence="5" id="KW-1185">Reference proteome</keyword>
<dbReference type="Pfam" id="PF00685">
    <property type="entry name" value="Sulfotransfer_1"/>
    <property type="match status" value="2"/>
</dbReference>
<dbReference type="GO" id="GO:0008146">
    <property type="term" value="F:sulfotransferase activity"/>
    <property type="evidence" value="ECO:0007669"/>
    <property type="project" value="InterPro"/>
</dbReference>
<name>A0AA36CZX3_9BILA</name>
<reference evidence="4" key="1">
    <citation type="submission" date="2023-06" db="EMBL/GenBank/DDBJ databases">
        <authorList>
            <person name="Delattre M."/>
        </authorList>
    </citation>
    <scope>NUCLEOTIDE SEQUENCE</scope>
    <source>
        <strain evidence="4">AF72</strain>
    </source>
</reference>
<feature type="domain" description="Sulfotransferase" evidence="3">
    <location>
        <begin position="359"/>
        <end position="598"/>
    </location>
</feature>
<feature type="non-terminal residue" evidence="4">
    <location>
        <position position="1"/>
    </location>
</feature>
<accession>A0AA36CZX3</accession>